<sequence length="100" mass="11429">MSQPPRWTLTENSSTRLRLSRQLDQSHGEPLSPSSLHGVSSPSHFHRISSNPPLAFSTIFFSHIFYFIFDGVSKSFVTTKTVHRTQIGEHYLKLLSHHLI</sequence>
<evidence type="ECO:0000256" key="1">
    <source>
        <dbReference type="SAM" id="MobiDB-lite"/>
    </source>
</evidence>
<gene>
    <name evidence="2" type="ORF">GIB67_033253</name>
</gene>
<accession>A0A7J7MPL9</accession>
<name>A0A7J7MPL9_9MAGN</name>
<evidence type="ECO:0000313" key="3">
    <source>
        <dbReference type="Proteomes" id="UP000541444"/>
    </source>
</evidence>
<evidence type="ECO:0000313" key="2">
    <source>
        <dbReference type="EMBL" id="KAF6156784.1"/>
    </source>
</evidence>
<dbReference type="Proteomes" id="UP000541444">
    <property type="component" value="Unassembled WGS sequence"/>
</dbReference>
<protein>
    <submittedName>
        <fullName evidence="2">Uncharacterized protein</fullName>
    </submittedName>
</protein>
<feature type="compositionally biased region" description="Low complexity" evidence="1">
    <location>
        <begin position="30"/>
        <end position="43"/>
    </location>
</feature>
<organism evidence="2 3">
    <name type="scientific">Kingdonia uniflora</name>
    <dbReference type="NCBI Taxonomy" id="39325"/>
    <lineage>
        <taxon>Eukaryota</taxon>
        <taxon>Viridiplantae</taxon>
        <taxon>Streptophyta</taxon>
        <taxon>Embryophyta</taxon>
        <taxon>Tracheophyta</taxon>
        <taxon>Spermatophyta</taxon>
        <taxon>Magnoliopsida</taxon>
        <taxon>Ranunculales</taxon>
        <taxon>Circaeasteraceae</taxon>
        <taxon>Kingdonia</taxon>
    </lineage>
</organism>
<feature type="region of interest" description="Disordered" evidence="1">
    <location>
        <begin position="1"/>
        <end position="46"/>
    </location>
</feature>
<dbReference type="AlphaFoldDB" id="A0A7J7MPL9"/>
<keyword evidence="3" id="KW-1185">Reference proteome</keyword>
<feature type="compositionally biased region" description="Polar residues" evidence="1">
    <location>
        <begin position="1"/>
        <end position="25"/>
    </location>
</feature>
<proteinExistence type="predicted"/>
<comment type="caution">
    <text evidence="2">The sequence shown here is derived from an EMBL/GenBank/DDBJ whole genome shotgun (WGS) entry which is preliminary data.</text>
</comment>
<reference evidence="2 3" key="1">
    <citation type="journal article" date="2020" name="IScience">
        <title>Genome Sequencing of the Endangered Kingdonia uniflora (Circaeasteraceae, Ranunculales) Reveals Potential Mechanisms of Evolutionary Specialization.</title>
        <authorList>
            <person name="Sun Y."/>
            <person name="Deng T."/>
            <person name="Zhang A."/>
            <person name="Moore M.J."/>
            <person name="Landis J.B."/>
            <person name="Lin N."/>
            <person name="Zhang H."/>
            <person name="Zhang X."/>
            <person name="Huang J."/>
            <person name="Zhang X."/>
            <person name="Sun H."/>
            <person name="Wang H."/>
        </authorList>
    </citation>
    <scope>NUCLEOTIDE SEQUENCE [LARGE SCALE GENOMIC DNA]</scope>
    <source>
        <strain evidence="2">TB1705</strain>
        <tissue evidence="2">Leaf</tissue>
    </source>
</reference>
<dbReference type="EMBL" id="JACGCM010001301">
    <property type="protein sequence ID" value="KAF6156784.1"/>
    <property type="molecule type" value="Genomic_DNA"/>
</dbReference>